<gene>
    <name evidence="2" type="ORF">GCM10008024_05510</name>
</gene>
<evidence type="ECO:0000256" key="1">
    <source>
        <dbReference type="SAM" id="MobiDB-lite"/>
    </source>
</evidence>
<accession>A0AAN4ZXY2</accession>
<evidence type="ECO:0000313" key="2">
    <source>
        <dbReference type="EMBL" id="GHD99177.1"/>
    </source>
</evidence>
<reference evidence="2" key="2">
    <citation type="submission" date="2023-06" db="EMBL/GenBank/DDBJ databases">
        <authorList>
            <person name="Sun Q."/>
            <person name="Zhou Y."/>
        </authorList>
    </citation>
    <scope>NUCLEOTIDE SEQUENCE</scope>
    <source>
        <strain evidence="2">CGMCC 1.10859</strain>
    </source>
</reference>
<dbReference type="Proteomes" id="UP000634647">
    <property type="component" value="Unassembled WGS sequence"/>
</dbReference>
<evidence type="ECO:0000313" key="3">
    <source>
        <dbReference type="Proteomes" id="UP000634647"/>
    </source>
</evidence>
<feature type="region of interest" description="Disordered" evidence="1">
    <location>
        <begin position="89"/>
        <end position="125"/>
    </location>
</feature>
<dbReference type="AlphaFoldDB" id="A0AAN4ZXY2"/>
<proteinExistence type="predicted"/>
<reference evidence="2" key="1">
    <citation type="journal article" date="2014" name="Int. J. Syst. Evol. Microbiol.">
        <title>Complete genome sequence of Corynebacterium casei LMG S-19264T (=DSM 44701T), isolated from a smear-ripened cheese.</title>
        <authorList>
            <consortium name="US DOE Joint Genome Institute (JGI-PGF)"/>
            <person name="Walter F."/>
            <person name="Albersmeier A."/>
            <person name="Kalinowski J."/>
            <person name="Ruckert C."/>
        </authorList>
    </citation>
    <scope>NUCLEOTIDE SEQUENCE</scope>
    <source>
        <strain evidence="2">CGMCC 1.10859</strain>
    </source>
</reference>
<sequence length="125" mass="13382">MTLPVFEAAPRVSLLGDIGSWATETGASLGKLTAPSKAVLGVGRKLGFYADDLVRRQAKSIDAGRLLSTQLGQELRAFGLWQDRPAPRTTSWWKSGKGVTKESFKGPVPGAQRTKRSKGTQAEGL</sequence>
<name>A0AAN4ZXY2_9RHOB</name>
<protein>
    <submittedName>
        <fullName evidence="2">Uncharacterized protein</fullName>
    </submittedName>
</protein>
<dbReference type="EMBL" id="BNAB01000002">
    <property type="protein sequence ID" value="GHD99177.1"/>
    <property type="molecule type" value="Genomic_DNA"/>
</dbReference>
<comment type="caution">
    <text evidence="2">The sequence shown here is derived from an EMBL/GenBank/DDBJ whole genome shotgun (WGS) entry which is preliminary data.</text>
</comment>
<organism evidence="2 3">
    <name type="scientific">Allgaiera indica</name>
    <dbReference type="NCBI Taxonomy" id="765699"/>
    <lineage>
        <taxon>Bacteria</taxon>
        <taxon>Pseudomonadati</taxon>
        <taxon>Pseudomonadota</taxon>
        <taxon>Alphaproteobacteria</taxon>
        <taxon>Rhodobacterales</taxon>
        <taxon>Paracoccaceae</taxon>
        <taxon>Allgaiera</taxon>
    </lineage>
</organism>